<keyword evidence="5 7" id="KW-0326">Glycosidase</keyword>
<keyword evidence="2" id="KW-0624">Polysaccharide degradation</keyword>
<dbReference type="PROSITE" id="PS51257">
    <property type="entry name" value="PROKAR_LIPOPROTEIN"/>
    <property type="match status" value="1"/>
</dbReference>
<evidence type="ECO:0000256" key="4">
    <source>
        <dbReference type="ARBA" id="ARBA00023277"/>
    </source>
</evidence>
<dbReference type="EMBL" id="RJJE01000017">
    <property type="protein sequence ID" value="RNI28407.1"/>
    <property type="molecule type" value="Genomic_DNA"/>
</dbReference>
<keyword evidence="3 7" id="KW-0378">Hydrolase</keyword>
<reference evidence="9 10" key="1">
    <citation type="submission" date="2018-11" db="EMBL/GenBank/DDBJ databases">
        <title>Rufibacter latericius sp. nov., isolated from water in Baiyang Lake.</title>
        <authorList>
            <person name="Yang Y."/>
        </authorList>
    </citation>
    <scope>NUCLEOTIDE SEQUENCE [LARGE SCALE GENOMIC DNA]</scope>
    <source>
        <strain evidence="9 10">MCC P1</strain>
    </source>
</reference>
<dbReference type="CDD" id="cd08991">
    <property type="entry name" value="GH43_HoAraf43-like"/>
    <property type="match status" value="1"/>
</dbReference>
<gene>
    <name evidence="9" type="ORF">EFA69_15755</name>
</gene>
<dbReference type="GO" id="GO:0045493">
    <property type="term" value="P:xylan catabolic process"/>
    <property type="evidence" value="ECO:0007669"/>
    <property type="project" value="UniProtKB-KW"/>
</dbReference>
<proteinExistence type="inferred from homology"/>
<keyword evidence="2" id="KW-0858">Xylan degradation</keyword>
<evidence type="ECO:0000256" key="6">
    <source>
        <dbReference type="PIRSR" id="PIRSR606710-2"/>
    </source>
</evidence>
<organism evidence="9 10">
    <name type="scientific">Rufibacter immobilis</name>
    <dbReference type="NCBI Taxonomy" id="1348778"/>
    <lineage>
        <taxon>Bacteria</taxon>
        <taxon>Pseudomonadati</taxon>
        <taxon>Bacteroidota</taxon>
        <taxon>Cytophagia</taxon>
        <taxon>Cytophagales</taxon>
        <taxon>Hymenobacteraceae</taxon>
        <taxon>Rufibacter</taxon>
    </lineage>
</organism>
<feature type="site" description="Important for catalytic activity, responsible for pKa modulation of the active site Glu and correct orientation of both the proton donor and substrate" evidence="6">
    <location>
        <position position="170"/>
    </location>
</feature>
<accession>A0A3M9MT75</accession>
<evidence type="ECO:0000256" key="7">
    <source>
        <dbReference type="RuleBase" id="RU361187"/>
    </source>
</evidence>
<evidence type="ECO:0000256" key="5">
    <source>
        <dbReference type="ARBA" id="ARBA00023295"/>
    </source>
</evidence>
<dbReference type="InterPro" id="IPR006710">
    <property type="entry name" value="Glyco_hydro_43"/>
</dbReference>
<dbReference type="Gene3D" id="2.115.10.20">
    <property type="entry name" value="Glycosyl hydrolase domain, family 43"/>
    <property type="match status" value="1"/>
</dbReference>
<dbReference type="SUPFAM" id="SSF75005">
    <property type="entry name" value="Arabinanase/levansucrase/invertase"/>
    <property type="match status" value="1"/>
</dbReference>
<dbReference type="RefSeq" id="WP_123134871.1">
    <property type="nucleotide sequence ID" value="NZ_RJJE01000017.1"/>
</dbReference>
<dbReference type="PANTHER" id="PTHR43772">
    <property type="entry name" value="ENDO-1,4-BETA-XYLANASE"/>
    <property type="match status" value="1"/>
</dbReference>
<dbReference type="InterPro" id="IPR023296">
    <property type="entry name" value="Glyco_hydro_beta-prop_sf"/>
</dbReference>
<dbReference type="AlphaFoldDB" id="A0A3M9MT75"/>
<feature type="signal peptide" evidence="8">
    <location>
        <begin position="1"/>
        <end position="22"/>
    </location>
</feature>
<sequence length="388" mass="43768">MLIKRSYLFLSFGLLLTGCNQSSPPQAPARPEAVASTATATYKNPLDVQFGDPYVLYDAPSKTYYMYGTGGGAKEGFATYSSKDLVNWKNEGQVFQGNKPDSWDVKNFWAPEVYHVKGKYYMFYSADWRHNPGNEEENFRIGVAVADKPTGPFQNISDKPIFDPGYPIIDANVYCEPNGKMYLYYSRCAYKHPVQSEVADWAKKQNLFQEIEESWVYGVEMKPDFSGVIGEPVLLLRPPLKMNDAQAEWESRSVTSKEVNRRWTEGSYTFKHQDTYYMMYSANYFGGKNYAVGYATAKHPLGPYTKAANNPVLQKNSEQGGQVTGTGHNSIAYSPDGKQMFCVYHGRTTATGEERVVFIDPMRIEQDGRLVVDGPSTTFKPMPLQTNQ</sequence>
<keyword evidence="10" id="KW-1185">Reference proteome</keyword>
<dbReference type="InterPro" id="IPR052176">
    <property type="entry name" value="Glycosyl_Hydrlase_43_Enz"/>
</dbReference>
<evidence type="ECO:0000256" key="8">
    <source>
        <dbReference type="SAM" id="SignalP"/>
    </source>
</evidence>
<dbReference type="PANTHER" id="PTHR43772:SF2">
    <property type="entry name" value="PUTATIVE (AFU_ORTHOLOGUE AFUA_2G04480)-RELATED"/>
    <property type="match status" value="1"/>
</dbReference>
<dbReference type="OrthoDB" id="3308423at2"/>
<keyword evidence="4" id="KW-0119">Carbohydrate metabolism</keyword>
<keyword evidence="8" id="KW-0732">Signal</keyword>
<feature type="chain" id="PRO_5018111281" evidence="8">
    <location>
        <begin position="23"/>
        <end position="388"/>
    </location>
</feature>
<evidence type="ECO:0000256" key="2">
    <source>
        <dbReference type="ARBA" id="ARBA00022651"/>
    </source>
</evidence>
<dbReference type="Proteomes" id="UP000271010">
    <property type="component" value="Unassembled WGS sequence"/>
</dbReference>
<name>A0A3M9MT75_9BACT</name>
<protein>
    <submittedName>
        <fullName evidence="9">Glycoside hydrolase</fullName>
    </submittedName>
</protein>
<evidence type="ECO:0000256" key="3">
    <source>
        <dbReference type="ARBA" id="ARBA00022801"/>
    </source>
</evidence>
<dbReference type="GO" id="GO:0004553">
    <property type="term" value="F:hydrolase activity, hydrolyzing O-glycosyl compounds"/>
    <property type="evidence" value="ECO:0007669"/>
    <property type="project" value="InterPro"/>
</dbReference>
<evidence type="ECO:0000313" key="9">
    <source>
        <dbReference type="EMBL" id="RNI28407.1"/>
    </source>
</evidence>
<comment type="similarity">
    <text evidence="1 7">Belongs to the glycosyl hydrolase 43 family.</text>
</comment>
<evidence type="ECO:0000256" key="1">
    <source>
        <dbReference type="ARBA" id="ARBA00009865"/>
    </source>
</evidence>
<dbReference type="Pfam" id="PF04616">
    <property type="entry name" value="Glyco_hydro_43"/>
    <property type="match status" value="1"/>
</dbReference>
<evidence type="ECO:0000313" key="10">
    <source>
        <dbReference type="Proteomes" id="UP000271010"/>
    </source>
</evidence>
<comment type="caution">
    <text evidence="9">The sequence shown here is derived from an EMBL/GenBank/DDBJ whole genome shotgun (WGS) entry which is preliminary data.</text>
</comment>